<dbReference type="Proteomes" id="UP000712281">
    <property type="component" value="Unassembled WGS sequence"/>
</dbReference>
<organism evidence="1 2">
    <name type="scientific">Brassica cretica</name>
    <name type="common">Mustard</name>
    <dbReference type="NCBI Taxonomy" id="69181"/>
    <lineage>
        <taxon>Eukaryota</taxon>
        <taxon>Viridiplantae</taxon>
        <taxon>Streptophyta</taxon>
        <taxon>Embryophyta</taxon>
        <taxon>Tracheophyta</taxon>
        <taxon>Spermatophyta</taxon>
        <taxon>Magnoliopsida</taxon>
        <taxon>eudicotyledons</taxon>
        <taxon>Gunneridae</taxon>
        <taxon>Pentapetalae</taxon>
        <taxon>rosids</taxon>
        <taxon>malvids</taxon>
        <taxon>Brassicales</taxon>
        <taxon>Brassicaceae</taxon>
        <taxon>Brassiceae</taxon>
        <taxon>Brassica</taxon>
    </lineage>
</organism>
<reference evidence="1" key="1">
    <citation type="submission" date="2019-12" db="EMBL/GenBank/DDBJ databases">
        <title>Genome sequencing and annotation of Brassica cretica.</title>
        <authorList>
            <person name="Studholme D.J."/>
            <person name="Sarris P.F."/>
        </authorList>
    </citation>
    <scope>NUCLEOTIDE SEQUENCE</scope>
    <source>
        <strain evidence="1">PFS-001/15</strain>
        <tissue evidence="1">Leaf</tissue>
    </source>
</reference>
<evidence type="ECO:0000313" key="1">
    <source>
        <dbReference type="EMBL" id="KAF2618857.1"/>
    </source>
</evidence>
<evidence type="ECO:0000313" key="2">
    <source>
        <dbReference type="Proteomes" id="UP000712281"/>
    </source>
</evidence>
<dbReference type="EMBL" id="QGKW02000007">
    <property type="protein sequence ID" value="KAF2618857.1"/>
    <property type="molecule type" value="Genomic_DNA"/>
</dbReference>
<dbReference type="AlphaFoldDB" id="A0A8S9MK82"/>
<sequence length="482" mass="54039">MHSIHAATIWTYCPGLVQFHGFRSVKVLKFDTPSASPKNCPEAKEDYVRVQISPSRPVSFFMIKPRFSLSLKIVLQQEIELSGSLLPRIGTTKSVVPLASPIEDRGMEIPIEDRDWVIPERLRMCGVIVKGLLVSLVSRKNDFVAVEAAISLSDIRLLIQLCCPFCRIVPSPSRSASGPWCWVGRKVLGCYKWDVGLLEDYVSPVDIPLIRSLAISSTHRRDTFCWNYTRNGRYTIKSGYWVPQNLLKTEEEKEIGHGHPQHSSAGVDEFGWTAWGRFNMWDYEIIYGESLPYIQKWKHCNGSFAKELERIETLQNMLSGLQDHSYSTSKKSDFGLLTRTSRSFNRELCFIGCSIPLYCNTRLPRSREPHFQSGFPRTGVKDTHASTFDISVCPVTGPKNFRCVSFGAIDTSTYGSAKGKGERRGPTQFKRSIPPLSGCIPIEPSALVCSTSGSLDAVRPCSVLRPLPAKTRRDSILPAPLT</sequence>
<name>A0A8S9MK82_BRACR</name>
<protein>
    <submittedName>
        <fullName evidence="1">Uncharacterized protein</fullName>
    </submittedName>
</protein>
<gene>
    <name evidence="1" type="ORF">F2Q68_00038681</name>
</gene>
<accession>A0A8S9MK82</accession>
<proteinExistence type="predicted"/>
<comment type="caution">
    <text evidence="1">The sequence shown here is derived from an EMBL/GenBank/DDBJ whole genome shotgun (WGS) entry which is preliminary data.</text>
</comment>